<proteinExistence type="inferred from homology"/>
<dbReference type="SUPFAM" id="SSF54373">
    <property type="entry name" value="FAD-linked reductases, C-terminal domain"/>
    <property type="match status" value="1"/>
</dbReference>
<evidence type="ECO:0000256" key="3">
    <source>
        <dbReference type="ARBA" id="ARBA00022827"/>
    </source>
</evidence>
<sequence>MAVGAKTDHVDVLIVGAGPAGLMMATWLAKCGIKTRIVDKRGTKIFNGQADGLQCRTLEIFDSFGFAHRAWIESNHVLEISLWNPDEKGVLRRSSRIADTIPGISRFQQVVLHQGRIERFFLDAINDFSQGQVSVERGVLPTSLEIDTNVVEDPDAYPITINLRHLSEEEAQPKQTSTSANGTTVQDGLFRSNLSPDDTADMLKAAELNEKADTVEVVKAKYMLGADGAHSWVRKELGFKLEGESTDYIWGVLDIVPITDFPDIRQRCAIHSASSGSVMVIPRENKLVRLYIQLTTTAKIGEQDSRADRSWITPDIGQRVGSNFSAYDRVFLAGDAVHTHSPKAGQGMNVSMQDSFNLGWKVANVVKGLSSRSILKTYETERKGIAKALIDFDHKFSRLFSGRPAKDIMDEEGISMDEFREAFEKGNLFASGIAVDYGQSDIVAKTTVDDSDLKDIAAKRQGLAPEIKLGMRIPSVKVLNQSDARPWHLQELLRSNGSWRLLVFPGDIDLDSQNKRMRSLCDKLSAESSFLKRFTPPSARYDSVIEVITVHASKRQDHDVFDFPEVLRPYHEVDGWDYNKIFVDDESYHEGHGKLYETFGIKPEEGCVAILRPDQYVSYVGELDDYDSLDGFFSEFMIKQEAVRSMFY</sequence>
<dbReference type="InterPro" id="IPR050641">
    <property type="entry name" value="RIFMO-like"/>
</dbReference>
<dbReference type="PRINTS" id="PR00420">
    <property type="entry name" value="RNGMNOXGNASE"/>
</dbReference>
<gene>
    <name evidence="8" type="ORF">FSUBG_13326</name>
</gene>
<dbReference type="Proteomes" id="UP000547976">
    <property type="component" value="Unassembled WGS sequence"/>
</dbReference>
<dbReference type="Gene3D" id="3.30.9.10">
    <property type="entry name" value="D-Amino Acid Oxidase, subunit A, domain 2"/>
    <property type="match status" value="1"/>
</dbReference>
<dbReference type="SUPFAM" id="SSF52833">
    <property type="entry name" value="Thioredoxin-like"/>
    <property type="match status" value="1"/>
</dbReference>
<dbReference type="PANTHER" id="PTHR43004">
    <property type="entry name" value="TRK SYSTEM POTASSIUM UPTAKE PROTEIN"/>
    <property type="match status" value="1"/>
</dbReference>
<dbReference type="Pfam" id="PF07976">
    <property type="entry name" value="Phe_hydrox_dim"/>
    <property type="match status" value="1"/>
</dbReference>
<keyword evidence="9" id="KW-1185">Reference proteome</keyword>
<comment type="similarity">
    <text evidence="1">Belongs to the PheA/TfdB FAD monooxygenase family.</text>
</comment>
<dbReference type="CDD" id="cd02979">
    <property type="entry name" value="PHOX_C"/>
    <property type="match status" value="1"/>
</dbReference>
<evidence type="ECO:0000256" key="2">
    <source>
        <dbReference type="ARBA" id="ARBA00022630"/>
    </source>
</evidence>
<dbReference type="RefSeq" id="XP_036531199.1">
    <property type="nucleotide sequence ID" value="XM_036678205.1"/>
</dbReference>
<evidence type="ECO:0000256" key="5">
    <source>
        <dbReference type="SAM" id="MobiDB-lite"/>
    </source>
</evidence>
<feature type="compositionally biased region" description="Polar residues" evidence="5">
    <location>
        <begin position="173"/>
        <end position="187"/>
    </location>
</feature>
<dbReference type="Gene3D" id="3.50.50.60">
    <property type="entry name" value="FAD/NAD(P)-binding domain"/>
    <property type="match status" value="1"/>
</dbReference>
<dbReference type="InterPro" id="IPR002938">
    <property type="entry name" value="FAD-bd"/>
</dbReference>
<dbReference type="AlphaFoldDB" id="A0A8H5KZ11"/>
<dbReference type="GO" id="GO:0071949">
    <property type="term" value="F:FAD binding"/>
    <property type="evidence" value="ECO:0007669"/>
    <property type="project" value="InterPro"/>
</dbReference>
<feature type="domain" description="FAD-binding" evidence="6">
    <location>
        <begin position="327"/>
        <end position="392"/>
    </location>
</feature>
<dbReference type="InterPro" id="IPR012941">
    <property type="entry name" value="Phe_hydrox_C_dim_dom"/>
</dbReference>
<evidence type="ECO:0000259" key="7">
    <source>
        <dbReference type="Pfam" id="PF07976"/>
    </source>
</evidence>
<keyword evidence="8" id="KW-0503">Monooxygenase</keyword>
<dbReference type="InterPro" id="IPR036249">
    <property type="entry name" value="Thioredoxin-like_sf"/>
</dbReference>
<dbReference type="Gene3D" id="3.40.30.20">
    <property type="match status" value="1"/>
</dbReference>
<feature type="region of interest" description="Disordered" evidence="5">
    <location>
        <begin position="168"/>
        <end position="187"/>
    </location>
</feature>
<accession>A0A8H5KZ11</accession>
<protein>
    <submittedName>
        <fullName evidence="8">Phenol 2-monooxygenase</fullName>
    </submittedName>
</protein>
<evidence type="ECO:0000256" key="4">
    <source>
        <dbReference type="ARBA" id="ARBA00023002"/>
    </source>
</evidence>
<dbReference type="PANTHER" id="PTHR43004:SF20">
    <property type="entry name" value="2-MONOOXYGENASE, PUTATIVE (AFU_ORTHOLOGUE AFUA_1G13660)-RELATED"/>
    <property type="match status" value="1"/>
</dbReference>
<evidence type="ECO:0000313" key="9">
    <source>
        <dbReference type="Proteomes" id="UP000547976"/>
    </source>
</evidence>
<dbReference type="Pfam" id="PF01494">
    <property type="entry name" value="FAD_binding_3"/>
    <property type="match status" value="2"/>
</dbReference>
<name>A0A8H5KZ11_GIBSU</name>
<keyword evidence="3" id="KW-0274">FAD</keyword>
<dbReference type="GO" id="GO:0016709">
    <property type="term" value="F:oxidoreductase activity, acting on paired donors, with incorporation or reduction of molecular oxygen, NAD(P)H as one donor, and incorporation of one atom of oxygen"/>
    <property type="evidence" value="ECO:0007669"/>
    <property type="project" value="UniProtKB-ARBA"/>
</dbReference>
<feature type="domain" description="Phenol hydroxylase-like C-terminal dimerisation" evidence="7">
    <location>
        <begin position="435"/>
        <end position="640"/>
    </location>
</feature>
<dbReference type="InterPro" id="IPR036188">
    <property type="entry name" value="FAD/NAD-bd_sf"/>
</dbReference>
<dbReference type="SUPFAM" id="SSF51905">
    <property type="entry name" value="FAD/NAD(P)-binding domain"/>
    <property type="match status" value="1"/>
</dbReference>
<feature type="domain" description="FAD-binding" evidence="6">
    <location>
        <begin position="10"/>
        <end position="322"/>
    </location>
</feature>
<keyword evidence="2" id="KW-0285">Flavoprotein</keyword>
<reference evidence="8 9" key="1">
    <citation type="submission" date="2020-05" db="EMBL/GenBank/DDBJ databases">
        <title>Identification and distribution of gene clusters putatively required for synthesis of sphingolipid metabolism inhibitors in phylogenetically diverse species of the filamentous fungus Fusarium.</title>
        <authorList>
            <person name="Kim H.-S."/>
            <person name="Busman M."/>
            <person name="Brown D.W."/>
            <person name="Divon H."/>
            <person name="Uhlig S."/>
            <person name="Proctor R.H."/>
        </authorList>
    </citation>
    <scope>NUCLEOTIDE SEQUENCE [LARGE SCALE GENOMIC DNA]</scope>
    <source>
        <strain evidence="8 9">NRRL 66333</strain>
    </source>
</reference>
<evidence type="ECO:0000259" key="6">
    <source>
        <dbReference type="Pfam" id="PF01494"/>
    </source>
</evidence>
<organism evidence="8 9">
    <name type="scientific">Gibberella subglutinans</name>
    <name type="common">Fusarium subglutinans</name>
    <dbReference type="NCBI Taxonomy" id="42677"/>
    <lineage>
        <taxon>Eukaryota</taxon>
        <taxon>Fungi</taxon>
        <taxon>Dikarya</taxon>
        <taxon>Ascomycota</taxon>
        <taxon>Pezizomycotina</taxon>
        <taxon>Sordariomycetes</taxon>
        <taxon>Hypocreomycetidae</taxon>
        <taxon>Hypocreales</taxon>
        <taxon>Nectriaceae</taxon>
        <taxon>Fusarium</taxon>
        <taxon>Fusarium fujikuroi species complex</taxon>
    </lineage>
</organism>
<keyword evidence="4" id="KW-0560">Oxidoreductase</keyword>
<dbReference type="GeneID" id="59312923"/>
<evidence type="ECO:0000313" key="8">
    <source>
        <dbReference type="EMBL" id="KAF5580670.1"/>
    </source>
</evidence>
<comment type="caution">
    <text evidence="8">The sequence shown here is derived from an EMBL/GenBank/DDBJ whole genome shotgun (WGS) entry which is preliminary data.</text>
</comment>
<dbReference type="InterPro" id="IPR038220">
    <property type="entry name" value="PHOX_C_sf"/>
</dbReference>
<evidence type="ECO:0000256" key="1">
    <source>
        <dbReference type="ARBA" id="ARBA00007801"/>
    </source>
</evidence>
<dbReference type="EMBL" id="JAAOAV010000331">
    <property type="protein sequence ID" value="KAF5580670.1"/>
    <property type="molecule type" value="Genomic_DNA"/>
</dbReference>
<dbReference type="OrthoDB" id="1716816at2759"/>